<evidence type="ECO:0000256" key="3">
    <source>
        <dbReference type="SAM" id="SignalP"/>
    </source>
</evidence>
<dbReference type="PROSITE" id="PS51257">
    <property type="entry name" value="PROKAR_LIPOPROTEIN"/>
    <property type="match status" value="1"/>
</dbReference>
<dbReference type="EMBL" id="CP071090">
    <property type="protein sequence ID" value="QSQ23238.1"/>
    <property type="molecule type" value="Genomic_DNA"/>
</dbReference>
<keyword evidence="3" id="KW-0732">Signal</keyword>
<feature type="chain" id="PRO_5045580577" evidence="3">
    <location>
        <begin position="21"/>
        <end position="765"/>
    </location>
</feature>
<dbReference type="PANTHER" id="PTHR24412">
    <property type="entry name" value="KELCH PROTEIN"/>
    <property type="match status" value="1"/>
</dbReference>
<protein>
    <submittedName>
        <fullName evidence="4">Kelch-like protein</fullName>
    </submittedName>
</protein>
<gene>
    <name evidence="4" type="ORF">JY651_50590</name>
</gene>
<dbReference type="Gene3D" id="2.60.40.10">
    <property type="entry name" value="Immunoglobulins"/>
    <property type="match status" value="2"/>
</dbReference>
<dbReference type="InterPro" id="IPR006652">
    <property type="entry name" value="Kelch_1"/>
</dbReference>
<evidence type="ECO:0000256" key="1">
    <source>
        <dbReference type="ARBA" id="ARBA00022441"/>
    </source>
</evidence>
<keyword evidence="2" id="KW-0677">Repeat</keyword>
<organism evidence="4 5">
    <name type="scientific">Pyxidicoccus parkwayensis</name>
    <dbReference type="NCBI Taxonomy" id="2813578"/>
    <lineage>
        <taxon>Bacteria</taxon>
        <taxon>Pseudomonadati</taxon>
        <taxon>Myxococcota</taxon>
        <taxon>Myxococcia</taxon>
        <taxon>Myxococcales</taxon>
        <taxon>Cystobacterineae</taxon>
        <taxon>Myxococcaceae</taxon>
        <taxon>Pyxidicoccus</taxon>
    </lineage>
</organism>
<dbReference type="InterPro" id="IPR013783">
    <property type="entry name" value="Ig-like_fold"/>
</dbReference>
<accession>A0ABX7NWZ9</accession>
<evidence type="ECO:0000256" key="2">
    <source>
        <dbReference type="ARBA" id="ARBA00022737"/>
    </source>
</evidence>
<dbReference type="SMART" id="SM00612">
    <property type="entry name" value="Kelch"/>
    <property type="match status" value="5"/>
</dbReference>
<sequence length="765" mass="78252">MKSLSTGCRLAFLAIPLLFAVAGCRSGGTEPEPEPGGSVQLVAFPWKMGAMSEVAHVSVTRTAVDGSSSTLELVKANGVWSGTLGHLPVGASQGFVAQAFDASGAVLFEGRVSDITVTADQTPLVALTLQEPGSPAPVADEAPVIDAVVASALSVRAGGTVSLRAIAHAANLEDTVVPAWTATSGSFADAANVSTEWAASESPGLVTLTVTVRDSTGATSSVSLSVDVSSEAPIGGAPSDVRFNVWPQVSVPDASATRVEVGQSVTFSASAIDRDGDALESRWTATCVGTWTDSTSSTAAFTPTVIPAKACDNCRVELTVSDGRGGETVRTLSLCVVPAAPVVVSSNASSRTAGASQQLTFEVVARDPHGGTLTFNKWWASNGTLSPAQNEATRSQVTWTAPACKNAEVDQTVVATITNDLGLSTMHRFSVSVDGLPACGPGWAPAGNMAAGRNGPEVILLPNGKVFVAGGSHGRPYAPVEVYDPATDSWDATATSGGLLNAPMALLPSGKFLSPGGFDGIRPLDLVQMYDPVTNVWSLAQSMRMPRYAPTATRLLNGKVFVAGGECRECAIADVYDPTLEAWYSVCTLAGLRHSHVATLLPDGRVLLSGGYAESNAADLYTPSPGYCAPTGPMAVSHRVEHATALLPGGKVLAVGGSGATAEEYDPATNTWTLVGSMATPREGLTATALPNGKVLVTGGRPSPTSSATLATAELYDPVTRTWSSAGSMAAPRKGHKATLLPNGRVLIIGGLSGSPGPSAELYIP</sequence>
<evidence type="ECO:0000313" key="5">
    <source>
        <dbReference type="Proteomes" id="UP000662747"/>
    </source>
</evidence>
<dbReference type="RefSeq" id="WP_206724813.1">
    <property type="nucleotide sequence ID" value="NZ_CP071090.1"/>
</dbReference>
<dbReference type="InterPro" id="IPR037293">
    <property type="entry name" value="Gal_Oxidase_central_sf"/>
</dbReference>
<dbReference type="Gene3D" id="2.120.10.80">
    <property type="entry name" value="Kelch-type beta propeller"/>
    <property type="match status" value="1"/>
</dbReference>
<dbReference type="PANTHER" id="PTHR24412:SF441">
    <property type="entry name" value="KELCH-LIKE PROTEIN 28"/>
    <property type="match status" value="1"/>
</dbReference>
<feature type="signal peptide" evidence="3">
    <location>
        <begin position="1"/>
        <end position="20"/>
    </location>
</feature>
<dbReference type="Gene3D" id="2.130.10.80">
    <property type="entry name" value="Galactose oxidase/kelch, beta-propeller"/>
    <property type="match status" value="4"/>
</dbReference>
<reference evidence="4 5" key="1">
    <citation type="submission" date="2021-02" db="EMBL/GenBank/DDBJ databases">
        <title>De Novo genome assembly of isolated myxobacteria.</title>
        <authorList>
            <person name="Stevens D.C."/>
        </authorList>
    </citation>
    <scope>NUCLEOTIDE SEQUENCE [LARGE SCALE GENOMIC DNA]</scope>
    <source>
        <strain evidence="5">SCPEA02</strain>
    </source>
</reference>
<dbReference type="InterPro" id="IPR015915">
    <property type="entry name" value="Kelch-typ_b-propeller"/>
</dbReference>
<keyword evidence="5" id="KW-1185">Reference proteome</keyword>
<evidence type="ECO:0000313" key="4">
    <source>
        <dbReference type="EMBL" id="QSQ23238.1"/>
    </source>
</evidence>
<name>A0ABX7NWZ9_9BACT</name>
<dbReference type="Pfam" id="PF01344">
    <property type="entry name" value="Kelch_1"/>
    <property type="match status" value="4"/>
</dbReference>
<proteinExistence type="predicted"/>
<dbReference type="SUPFAM" id="SSF117281">
    <property type="entry name" value="Kelch motif"/>
    <property type="match status" value="2"/>
</dbReference>
<dbReference type="Proteomes" id="UP000662747">
    <property type="component" value="Chromosome"/>
</dbReference>
<keyword evidence="1" id="KW-0880">Kelch repeat</keyword>